<evidence type="ECO:0000256" key="12">
    <source>
        <dbReference type="ARBA" id="ARBA00031158"/>
    </source>
</evidence>
<proteinExistence type="inferred from homology"/>
<evidence type="ECO:0000256" key="1">
    <source>
        <dbReference type="ARBA" id="ARBA00001974"/>
    </source>
</evidence>
<evidence type="ECO:0000256" key="4">
    <source>
        <dbReference type="ARBA" id="ARBA00013076"/>
    </source>
</evidence>
<keyword evidence="7" id="KW-0274">FAD</keyword>
<name>A0ABW4PKF7_9ACTN</name>
<evidence type="ECO:0000256" key="14">
    <source>
        <dbReference type="ARBA" id="ARBA00032738"/>
    </source>
</evidence>
<comment type="caution">
    <text evidence="16">The sequence shown here is derived from an EMBL/GenBank/DDBJ whole genome shotgun (WGS) entry which is preliminary data.</text>
</comment>
<dbReference type="SUPFAM" id="SSF51905">
    <property type="entry name" value="FAD/NAD(P)-binding domain"/>
    <property type="match status" value="2"/>
</dbReference>
<keyword evidence="10" id="KW-0503">Monooxygenase</keyword>
<evidence type="ECO:0000256" key="3">
    <source>
        <dbReference type="ARBA" id="ARBA00007588"/>
    </source>
</evidence>
<dbReference type="EC" id="1.14.13.59" evidence="4"/>
<organism evidence="16 17">
    <name type="scientific">Streptomyces desertarenae</name>
    <dbReference type="NCBI Taxonomy" id="2666184"/>
    <lineage>
        <taxon>Bacteria</taxon>
        <taxon>Bacillati</taxon>
        <taxon>Actinomycetota</taxon>
        <taxon>Actinomycetes</taxon>
        <taxon>Kitasatosporales</taxon>
        <taxon>Streptomycetaceae</taxon>
        <taxon>Streptomyces</taxon>
    </lineage>
</organism>
<keyword evidence="17" id="KW-1185">Reference proteome</keyword>
<dbReference type="PRINTS" id="PR00411">
    <property type="entry name" value="PNDRDTASEI"/>
</dbReference>
<protein>
    <recommendedName>
        <fullName evidence="5">L-lysine N6-monooxygenase MbtG</fullName>
        <ecNumber evidence="4">1.14.13.59</ecNumber>
    </recommendedName>
    <alternativeName>
        <fullName evidence="14">Lysine 6-N-hydroxylase</fullName>
    </alternativeName>
    <alternativeName>
        <fullName evidence="13">Lysine N6-hydroxylase</fullName>
    </alternativeName>
    <alternativeName>
        <fullName evidence="11">Lysine-N-oxygenase</fullName>
    </alternativeName>
    <alternativeName>
        <fullName evidence="12">Mycobactin synthase protein G</fullName>
    </alternativeName>
</protein>
<comment type="similarity">
    <text evidence="3">Belongs to the lysine N(6)-hydroxylase/L-ornithine N(5)-oxygenase family.</text>
</comment>
<comment type="cofactor">
    <cofactor evidence="1">
        <name>FAD</name>
        <dbReference type="ChEBI" id="CHEBI:57692"/>
    </cofactor>
</comment>
<evidence type="ECO:0000256" key="8">
    <source>
        <dbReference type="ARBA" id="ARBA00022857"/>
    </source>
</evidence>
<accession>A0ABW4PKF7</accession>
<comment type="pathway">
    <text evidence="2">Siderophore biosynthesis.</text>
</comment>
<dbReference type="InterPro" id="IPR036188">
    <property type="entry name" value="FAD/NAD-bd_sf"/>
</dbReference>
<evidence type="ECO:0000313" key="17">
    <source>
        <dbReference type="Proteomes" id="UP001597365"/>
    </source>
</evidence>
<evidence type="ECO:0000256" key="15">
    <source>
        <dbReference type="ARBA" id="ARBA00048407"/>
    </source>
</evidence>
<evidence type="ECO:0000313" key="16">
    <source>
        <dbReference type="EMBL" id="MFD1831193.1"/>
    </source>
</evidence>
<gene>
    <name evidence="16" type="ORF">ACFSJS_16150</name>
</gene>
<evidence type="ECO:0000256" key="11">
    <source>
        <dbReference type="ARBA" id="ARBA00029939"/>
    </source>
</evidence>
<evidence type="ECO:0000256" key="10">
    <source>
        <dbReference type="ARBA" id="ARBA00023033"/>
    </source>
</evidence>
<dbReference type="PANTHER" id="PTHR42802">
    <property type="entry name" value="MONOOXYGENASE"/>
    <property type="match status" value="1"/>
</dbReference>
<dbReference type="Gene3D" id="3.50.50.60">
    <property type="entry name" value="FAD/NAD(P)-binding domain"/>
    <property type="match status" value="1"/>
</dbReference>
<dbReference type="PRINTS" id="PR00368">
    <property type="entry name" value="FADPNR"/>
</dbReference>
<dbReference type="Pfam" id="PF13434">
    <property type="entry name" value="Lys_Orn_oxgnase"/>
    <property type="match status" value="1"/>
</dbReference>
<keyword evidence="6" id="KW-0285">Flavoprotein</keyword>
<evidence type="ECO:0000256" key="6">
    <source>
        <dbReference type="ARBA" id="ARBA00022630"/>
    </source>
</evidence>
<dbReference type="InterPro" id="IPR025700">
    <property type="entry name" value="Lys/Orn_oxygenase"/>
</dbReference>
<keyword evidence="8" id="KW-0521">NADP</keyword>
<sequence length="417" mass="45731">MPETPDPEVTDYVAIGAGPANLSLAAQAEAVPGLRGIHLERQREFAWHPGLLLPGAVIQISPLKDLVTPVDPTSDYSFPSFLVSTGRFYDFLSARFPAVHRAEYNEYLAWAARRLPTVRFGHEVREVHFRGDHFEALTDHGAFRGRHLVLGTGGTPAVPAVFREHLGERVFHAENFLRHEAVLPGRRVAVVGGGQSGAEIVRHLLAAGTAEHIAWVSRRPGFVPLDESAFANHLYHPEAAREFFGRSPAERTVLLRERRYTSDGISESLLAEIYQRIYLATHVEGRTGFIDLLPGYEVVGAAAVDDGYRLTLKSVDSVTSLDADAVVLATGYEQHPAPCTAPLAPRLRMADGAPVVREDFSVEWDGPDEHRIYLQNGARHAFGVADPNLSLVAWRSKVILDSIRDATGTRPKGSVTP</sequence>
<evidence type="ECO:0000256" key="13">
    <source>
        <dbReference type="ARBA" id="ARBA00032493"/>
    </source>
</evidence>
<dbReference type="RefSeq" id="WP_380900881.1">
    <property type="nucleotide sequence ID" value="NZ_JBHUFU010000009.1"/>
</dbReference>
<evidence type="ECO:0000256" key="2">
    <source>
        <dbReference type="ARBA" id="ARBA00004924"/>
    </source>
</evidence>
<comment type="catalytic activity">
    <reaction evidence="15">
        <text>L-lysine + NADPH + O2 = N(6)-hydroxy-L-lysine + NADP(+) + H2O</text>
        <dbReference type="Rhea" id="RHEA:23228"/>
        <dbReference type="ChEBI" id="CHEBI:15377"/>
        <dbReference type="ChEBI" id="CHEBI:15379"/>
        <dbReference type="ChEBI" id="CHEBI:32551"/>
        <dbReference type="ChEBI" id="CHEBI:57783"/>
        <dbReference type="ChEBI" id="CHEBI:57820"/>
        <dbReference type="ChEBI" id="CHEBI:58349"/>
        <dbReference type="EC" id="1.14.13.59"/>
    </reaction>
</comment>
<dbReference type="EMBL" id="JBHUFU010000009">
    <property type="protein sequence ID" value="MFD1831193.1"/>
    <property type="molecule type" value="Genomic_DNA"/>
</dbReference>
<evidence type="ECO:0000256" key="9">
    <source>
        <dbReference type="ARBA" id="ARBA00023002"/>
    </source>
</evidence>
<evidence type="ECO:0000256" key="7">
    <source>
        <dbReference type="ARBA" id="ARBA00022827"/>
    </source>
</evidence>
<keyword evidence="9" id="KW-0560">Oxidoreductase</keyword>
<reference evidence="17" key="1">
    <citation type="journal article" date="2019" name="Int. J. Syst. Evol. Microbiol.">
        <title>The Global Catalogue of Microorganisms (GCM) 10K type strain sequencing project: providing services to taxonomists for standard genome sequencing and annotation.</title>
        <authorList>
            <consortium name="The Broad Institute Genomics Platform"/>
            <consortium name="The Broad Institute Genome Sequencing Center for Infectious Disease"/>
            <person name="Wu L."/>
            <person name="Ma J."/>
        </authorList>
    </citation>
    <scope>NUCLEOTIDE SEQUENCE [LARGE SCALE GENOMIC DNA]</scope>
    <source>
        <strain evidence="17">CGMCC 4.7455</strain>
    </source>
</reference>
<dbReference type="PANTHER" id="PTHR42802:SF1">
    <property type="entry name" value="L-ORNITHINE N(5)-MONOOXYGENASE"/>
    <property type="match status" value="1"/>
</dbReference>
<dbReference type="Proteomes" id="UP001597365">
    <property type="component" value="Unassembled WGS sequence"/>
</dbReference>
<evidence type="ECO:0000256" key="5">
    <source>
        <dbReference type="ARBA" id="ARBA00016406"/>
    </source>
</evidence>